<evidence type="ECO:0000313" key="2">
    <source>
        <dbReference type="Proteomes" id="UP000030745"/>
    </source>
</evidence>
<reference evidence="1 2" key="1">
    <citation type="journal article" date="2013" name="PLoS Genet.">
        <title>Distinctive expansion of potential virulence genes in the genome of the oomycete fish pathogen Saprolegnia parasitica.</title>
        <authorList>
            <person name="Jiang R.H."/>
            <person name="de Bruijn I."/>
            <person name="Haas B.J."/>
            <person name="Belmonte R."/>
            <person name="Lobach L."/>
            <person name="Christie J."/>
            <person name="van den Ackerveken G."/>
            <person name="Bottin A."/>
            <person name="Bulone V."/>
            <person name="Diaz-Moreno S.M."/>
            <person name="Dumas B."/>
            <person name="Fan L."/>
            <person name="Gaulin E."/>
            <person name="Govers F."/>
            <person name="Grenville-Briggs L.J."/>
            <person name="Horner N.R."/>
            <person name="Levin J.Z."/>
            <person name="Mammella M."/>
            <person name="Meijer H.J."/>
            <person name="Morris P."/>
            <person name="Nusbaum C."/>
            <person name="Oome S."/>
            <person name="Phillips A.J."/>
            <person name="van Rooyen D."/>
            <person name="Rzeszutek E."/>
            <person name="Saraiva M."/>
            <person name="Secombes C.J."/>
            <person name="Seidl M.F."/>
            <person name="Snel B."/>
            <person name="Stassen J.H."/>
            <person name="Sykes S."/>
            <person name="Tripathy S."/>
            <person name="van den Berg H."/>
            <person name="Vega-Arreguin J.C."/>
            <person name="Wawra S."/>
            <person name="Young S.K."/>
            <person name="Zeng Q."/>
            <person name="Dieguez-Uribeondo J."/>
            <person name="Russ C."/>
            <person name="Tyler B.M."/>
            <person name="van West P."/>
        </authorList>
    </citation>
    <scope>NUCLEOTIDE SEQUENCE [LARGE SCALE GENOMIC DNA]</scope>
    <source>
        <strain evidence="1 2">CBS 223.65</strain>
    </source>
</reference>
<protein>
    <submittedName>
        <fullName evidence="1">Uncharacterized protein</fullName>
    </submittedName>
</protein>
<dbReference type="Proteomes" id="UP000030745">
    <property type="component" value="Unassembled WGS sequence"/>
</dbReference>
<organism evidence="1 2">
    <name type="scientific">Saprolegnia parasitica (strain CBS 223.65)</name>
    <dbReference type="NCBI Taxonomy" id="695850"/>
    <lineage>
        <taxon>Eukaryota</taxon>
        <taxon>Sar</taxon>
        <taxon>Stramenopiles</taxon>
        <taxon>Oomycota</taxon>
        <taxon>Saprolegniomycetes</taxon>
        <taxon>Saprolegniales</taxon>
        <taxon>Saprolegniaceae</taxon>
        <taxon>Saprolegnia</taxon>
    </lineage>
</organism>
<name>A0A067CS29_SAPPC</name>
<dbReference type="AlphaFoldDB" id="A0A067CS29"/>
<proteinExistence type="predicted"/>
<dbReference type="GeneID" id="24124670"/>
<sequence>MKAPNGGEPKTPALCFPILGGFYDDRDERLIADATTLRCVTVGLCIISFIVGITQLTSGLKLPTSSSRQIMFLISIAKAWLNSVERATRARWIRTFTNKACATPPSRRSTVPVE</sequence>
<dbReference type="KEGG" id="spar:SPRG_02107"/>
<accession>A0A067CS29</accession>
<evidence type="ECO:0000313" key="1">
    <source>
        <dbReference type="EMBL" id="KDO33298.1"/>
    </source>
</evidence>
<dbReference type="VEuPathDB" id="FungiDB:SPRG_02107"/>
<keyword evidence="2" id="KW-1185">Reference proteome</keyword>
<gene>
    <name evidence="1" type="ORF">SPRG_02107</name>
</gene>
<dbReference type="EMBL" id="KK583193">
    <property type="protein sequence ID" value="KDO33298.1"/>
    <property type="molecule type" value="Genomic_DNA"/>
</dbReference>
<dbReference type="RefSeq" id="XP_012196048.1">
    <property type="nucleotide sequence ID" value="XM_012340658.1"/>
</dbReference>